<sequence>MAFIPSKAAQAFTLSRVRSCIHFRMFCNHDQRSASQSMNSIMNTAAMMPSPEPISPMAESTVPPVMMPSMTRPPIKTPLATEMMLVI</sequence>
<comment type="caution">
    <text evidence="2">The sequence shown here is derived from an EMBL/GenBank/DDBJ whole genome shotgun (WGS) entry which is preliminary data.</text>
</comment>
<keyword evidence="3" id="KW-1185">Reference proteome</keyword>
<organism evidence="2 3">
    <name type="scientific">Gymnopilus junonius</name>
    <name type="common">Spectacular rustgill mushroom</name>
    <name type="synonym">Gymnopilus spectabilis subsp. junonius</name>
    <dbReference type="NCBI Taxonomy" id="109634"/>
    <lineage>
        <taxon>Eukaryota</taxon>
        <taxon>Fungi</taxon>
        <taxon>Dikarya</taxon>
        <taxon>Basidiomycota</taxon>
        <taxon>Agaricomycotina</taxon>
        <taxon>Agaricomycetes</taxon>
        <taxon>Agaricomycetidae</taxon>
        <taxon>Agaricales</taxon>
        <taxon>Agaricineae</taxon>
        <taxon>Hymenogastraceae</taxon>
        <taxon>Gymnopilus</taxon>
    </lineage>
</organism>
<gene>
    <name evidence="2" type="ORF">CPB84DRAFT_1454790</name>
</gene>
<reference evidence="2" key="1">
    <citation type="submission" date="2020-11" db="EMBL/GenBank/DDBJ databases">
        <authorList>
            <consortium name="DOE Joint Genome Institute"/>
            <person name="Ahrendt S."/>
            <person name="Riley R."/>
            <person name="Andreopoulos W."/>
            <person name="LaButti K."/>
            <person name="Pangilinan J."/>
            <person name="Ruiz-duenas F.J."/>
            <person name="Barrasa J.M."/>
            <person name="Sanchez-Garcia M."/>
            <person name="Camarero S."/>
            <person name="Miyauchi S."/>
            <person name="Serrano A."/>
            <person name="Linde D."/>
            <person name="Babiker R."/>
            <person name="Drula E."/>
            <person name="Ayuso-Fernandez I."/>
            <person name="Pacheco R."/>
            <person name="Padilla G."/>
            <person name="Ferreira P."/>
            <person name="Barriuso J."/>
            <person name="Kellner H."/>
            <person name="Castanera R."/>
            <person name="Alfaro M."/>
            <person name="Ramirez L."/>
            <person name="Pisabarro A.G."/>
            <person name="Kuo A."/>
            <person name="Tritt A."/>
            <person name="Lipzen A."/>
            <person name="He G."/>
            <person name="Yan M."/>
            <person name="Ng V."/>
            <person name="Cullen D."/>
            <person name="Martin F."/>
            <person name="Rosso M.-N."/>
            <person name="Henrissat B."/>
            <person name="Hibbett D."/>
            <person name="Martinez A.T."/>
            <person name="Grigoriev I.V."/>
        </authorList>
    </citation>
    <scope>NUCLEOTIDE SEQUENCE</scope>
    <source>
        <strain evidence="2">AH 44721</strain>
    </source>
</reference>
<accession>A0A9P5NIV3</accession>
<protein>
    <submittedName>
        <fullName evidence="2">Uncharacterized protein</fullName>
    </submittedName>
</protein>
<evidence type="ECO:0000313" key="3">
    <source>
        <dbReference type="Proteomes" id="UP000724874"/>
    </source>
</evidence>
<dbReference type="EMBL" id="JADNYJ010000081">
    <property type="protein sequence ID" value="KAF8889193.1"/>
    <property type="molecule type" value="Genomic_DNA"/>
</dbReference>
<dbReference type="Proteomes" id="UP000724874">
    <property type="component" value="Unassembled WGS sequence"/>
</dbReference>
<feature type="region of interest" description="Disordered" evidence="1">
    <location>
        <begin position="46"/>
        <end position="73"/>
    </location>
</feature>
<name>A0A9P5NIV3_GYMJU</name>
<evidence type="ECO:0000313" key="2">
    <source>
        <dbReference type="EMBL" id="KAF8889193.1"/>
    </source>
</evidence>
<dbReference type="AlphaFoldDB" id="A0A9P5NIV3"/>
<evidence type="ECO:0000256" key="1">
    <source>
        <dbReference type="SAM" id="MobiDB-lite"/>
    </source>
</evidence>
<proteinExistence type="predicted"/>